<proteinExistence type="predicted"/>
<comment type="caution">
    <text evidence="1">The sequence shown here is derived from an EMBL/GenBank/DDBJ whole genome shotgun (WGS) entry which is preliminary data.</text>
</comment>
<dbReference type="EMBL" id="JAODUP010000938">
    <property type="protein sequence ID" value="KAK2142577.1"/>
    <property type="molecule type" value="Genomic_DNA"/>
</dbReference>
<accession>A0AAD9IXT6</accession>
<evidence type="ECO:0000313" key="1">
    <source>
        <dbReference type="EMBL" id="KAK2142577.1"/>
    </source>
</evidence>
<dbReference type="AlphaFoldDB" id="A0AAD9IXT6"/>
<name>A0AAD9IXT6_9ANNE</name>
<evidence type="ECO:0000313" key="2">
    <source>
        <dbReference type="Proteomes" id="UP001208570"/>
    </source>
</evidence>
<gene>
    <name evidence="1" type="ORF">LSH36_938g00015</name>
</gene>
<protein>
    <submittedName>
        <fullName evidence="1">Uncharacterized protein</fullName>
    </submittedName>
</protein>
<keyword evidence="2" id="KW-1185">Reference proteome</keyword>
<reference evidence="1" key="1">
    <citation type="journal article" date="2023" name="Mol. Biol. Evol.">
        <title>Third-Generation Sequencing Reveals the Adaptive Role of the Epigenome in Three Deep-Sea Polychaetes.</title>
        <authorList>
            <person name="Perez M."/>
            <person name="Aroh O."/>
            <person name="Sun Y."/>
            <person name="Lan Y."/>
            <person name="Juniper S.K."/>
            <person name="Young C.R."/>
            <person name="Angers B."/>
            <person name="Qian P.Y."/>
        </authorList>
    </citation>
    <scope>NUCLEOTIDE SEQUENCE</scope>
    <source>
        <strain evidence="1">P08H-3</strain>
    </source>
</reference>
<dbReference type="Proteomes" id="UP001208570">
    <property type="component" value="Unassembled WGS sequence"/>
</dbReference>
<organism evidence="1 2">
    <name type="scientific">Paralvinella palmiformis</name>
    <dbReference type="NCBI Taxonomy" id="53620"/>
    <lineage>
        <taxon>Eukaryota</taxon>
        <taxon>Metazoa</taxon>
        <taxon>Spiralia</taxon>
        <taxon>Lophotrochozoa</taxon>
        <taxon>Annelida</taxon>
        <taxon>Polychaeta</taxon>
        <taxon>Sedentaria</taxon>
        <taxon>Canalipalpata</taxon>
        <taxon>Terebellida</taxon>
        <taxon>Terebelliformia</taxon>
        <taxon>Alvinellidae</taxon>
        <taxon>Paralvinella</taxon>
    </lineage>
</organism>
<sequence>MAAAAAAAAAPNMALPLGVRPMLAAPGSGSAAIGIKSAFSPITSVSAAPTSALRYPYPGGQRALPFPLPYPASFFPSLTPMGYGYNAAMAAAVASAGSRKITGATYSMCCPYGTSPPDK</sequence>